<evidence type="ECO:0000256" key="1">
    <source>
        <dbReference type="ARBA" id="ARBA00022553"/>
    </source>
</evidence>
<protein>
    <recommendedName>
        <fullName evidence="4">CSD domain-containing protein</fullName>
    </recommendedName>
</protein>
<keyword evidence="3" id="KW-0812">Transmembrane</keyword>
<keyword evidence="3" id="KW-0472">Membrane</keyword>
<gene>
    <name evidence="5" type="ORF">NOCA1250012</name>
</gene>
<dbReference type="CDD" id="cd04458">
    <property type="entry name" value="CSP_CDS"/>
    <property type="match status" value="1"/>
</dbReference>
<dbReference type="PROSITE" id="PS00352">
    <property type="entry name" value="CSD_1"/>
    <property type="match status" value="1"/>
</dbReference>
<evidence type="ECO:0000256" key="2">
    <source>
        <dbReference type="SAM" id="MobiDB-lite"/>
    </source>
</evidence>
<dbReference type="InterPro" id="IPR012340">
    <property type="entry name" value="NA-bd_OB-fold"/>
</dbReference>
<evidence type="ECO:0000259" key="4">
    <source>
        <dbReference type="PROSITE" id="PS51857"/>
    </source>
</evidence>
<evidence type="ECO:0000313" key="5">
    <source>
        <dbReference type="EMBL" id="CUR61463.1"/>
    </source>
</evidence>
<name>A0A2P2CHJ0_9ZZZZ</name>
<feature type="transmembrane region" description="Helical" evidence="3">
    <location>
        <begin position="87"/>
        <end position="106"/>
    </location>
</feature>
<dbReference type="InterPro" id="IPR052069">
    <property type="entry name" value="Ca-reg_mRNA-binding_domain"/>
</dbReference>
<dbReference type="Pfam" id="PF00313">
    <property type="entry name" value="CSD"/>
    <property type="match status" value="1"/>
</dbReference>
<dbReference type="PANTHER" id="PTHR12962">
    <property type="entry name" value="CALCIUM-REGULATED HEAT STABLE PROTEIN CRHSP-24-RELATED"/>
    <property type="match status" value="1"/>
</dbReference>
<reference evidence="5" key="1">
    <citation type="submission" date="2015-08" db="EMBL/GenBank/DDBJ databases">
        <authorList>
            <person name="Babu N.S."/>
            <person name="Beckwith C.J."/>
            <person name="Beseler K.G."/>
            <person name="Brison A."/>
            <person name="Carone J.V."/>
            <person name="Caskin T.P."/>
            <person name="Diamond M."/>
            <person name="Durham M.E."/>
            <person name="Foxe J.M."/>
            <person name="Go M."/>
            <person name="Henderson B.A."/>
            <person name="Jones I.B."/>
            <person name="McGettigan J.A."/>
            <person name="Micheletti S.J."/>
            <person name="Nasrallah M.E."/>
            <person name="Ortiz D."/>
            <person name="Piller C.R."/>
            <person name="Privatt S.R."/>
            <person name="Schneider S.L."/>
            <person name="Sharp S."/>
            <person name="Smith T.C."/>
            <person name="Stanton J.D."/>
            <person name="Ullery H.E."/>
            <person name="Wilson R.J."/>
            <person name="Serrano M.G."/>
            <person name="Buck G."/>
            <person name="Lee V."/>
            <person name="Wang Y."/>
            <person name="Carvalho R."/>
            <person name="Voegtly L."/>
            <person name="Shi R."/>
            <person name="Duckworth R."/>
            <person name="Johnson A."/>
            <person name="Loviza R."/>
            <person name="Walstead R."/>
            <person name="Shah Z."/>
            <person name="Kiflezghi M."/>
            <person name="Wade K."/>
            <person name="Ball S.L."/>
            <person name="Bradley K.W."/>
            <person name="Asai D.J."/>
            <person name="Bowman C.A."/>
            <person name="Russell D.A."/>
            <person name="Pope W.H."/>
            <person name="Jacobs-Sera D."/>
            <person name="Hendrix R.W."/>
            <person name="Hatfull G.F."/>
        </authorList>
    </citation>
    <scope>NUCLEOTIDE SEQUENCE</scope>
</reference>
<dbReference type="PANTHER" id="PTHR12962:SF1">
    <property type="entry name" value="COLD SHOCK DOMAIN-CONTAINING PROTEIN CG9705"/>
    <property type="match status" value="1"/>
</dbReference>
<dbReference type="SMART" id="SM00357">
    <property type="entry name" value="CSP"/>
    <property type="match status" value="1"/>
</dbReference>
<dbReference type="PROSITE" id="PS51857">
    <property type="entry name" value="CSD_2"/>
    <property type="match status" value="1"/>
</dbReference>
<proteinExistence type="predicted"/>
<feature type="transmembrane region" description="Helical" evidence="3">
    <location>
        <begin position="112"/>
        <end position="130"/>
    </location>
</feature>
<sequence>MSPDAGTDRQQGILVDWDDDRGFGFISPASGGSRVFVHVSAFPRAKRPVAGCRVSYVAARDGRNRARAADVQYLDVVRAGRVSDNGLAGAVAAAAVFFVLLVALLVLDELPVALLAAYALLSGVAVWLYGDDKSAARQGRRRTPCTPSRCWAAGPERSSRDGSSGTRPSSSRSAPSSG</sequence>
<dbReference type="GO" id="GO:0003730">
    <property type="term" value="F:mRNA 3'-UTR binding"/>
    <property type="evidence" value="ECO:0007669"/>
    <property type="project" value="TreeGrafter"/>
</dbReference>
<feature type="compositionally biased region" description="Low complexity" evidence="2">
    <location>
        <begin position="161"/>
        <end position="178"/>
    </location>
</feature>
<evidence type="ECO:0000256" key="3">
    <source>
        <dbReference type="SAM" id="Phobius"/>
    </source>
</evidence>
<dbReference type="InterPro" id="IPR011129">
    <property type="entry name" value="CSD"/>
</dbReference>
<feature type="domain" description="CSD" evidence="4">
    <location>
        <begin position="9"/>
        <end position="73"/>
    </location>
</feature>
<dbReference type="SUPFAM" id="SSF50249">
    <property type="entry name" value="Nucleic acid-binding proteins"/>
    <property type="match status" value="1"/>
</dbReference>
<keyword evidence="1" id="KW-0597">Phosphoprotein</keyword>
<dbReference type="GO" id="GO:0005737">
    <property type="term" value="C:cytoplasm"/>
    <property type="evidence" value="ECO:0007669"/>
    <property type="project" value="TreeGrafter"/>
</dbReference>
<dbReference type="AlphaFoldDB" id="A0A2P2CHJ0"/>
<dbReference type="GO" id="GO:0043488">
    <property type="term" value="P:regulation of mRNA stability"/>
    <property type="evidence" value="ECO:0007669"/>
    <property type="project" value="TreeGrafter"/>
</dbReference>
<dbReference type="Gene3D" id="2.40.50.140">
    <property type="entry name" value="Nucleic acid-binding proteins"/>
    <property type="match status" value="1"/>
</dbReference>
<feature type="region of interest" description="Disordered" evidence="2">
    <location>
        <begin position="138"/>
        <end position="178"/>
    </location>
</feature>
<accession>A0A2P2CHJ0</accession>
<dbReference type="InterPro" id="IPR002059">
    <property type="entry name" value="CSP_DNA-bd"/>
</dbReference>
<dbReference type="EMBL" id="CZKB01000018">
    <property type="protein sequence ID" value="CUR61463.1"/>
    <property type="molecule type" value="Genomic_DNA"/>
</dbReference>
<dbReference type="InterPro" id="IPR019844">
    <property type="entry name" value="CSD_CS"/>
</dbReference>
<keyword evidence="3" id="KW-1133">Transmembrane helix</keyword>
<organism evidence="5">
    <name type="scientific">metagenome</name>
    <dbReference type="NCBI Taxonomy" id="256318"/>
    <lineage>
        <taxon>unclassified sequences</taxon>
        <taxon>metagenomes</taxon>
    </lineage>
</organism>